<dbReference type="EMBL" id="JBHSQJ010000107">
    <property type="protein sequence ID" value="MFC5910286.1"/>
    <property type="molecule type" value="Genomic_DNA"/>
</dbReference>
<reference evidence="2" key="1">
    <citation type="journal article" date="2019" name="Int. J. Syst. Evol. Microbiol.">
        <title>The Global Catalogue of Microorganisms (GCM) 10K type strain sequencing project: providing services to taxonomists for standard genome sequencing and annotation.</title>
        <authorList>
            <consortium name="The Broad Institute Genomics Platform"/>
            <consortium name="The Broad Institute Genome Sequencing Center for Infectious Disease"/>
            <person name="Wu L."/>
            <person name="Ma J."/>
        </authorList>
    </citation>
    <scope>NUCLEOTIDE SEQUENCE [LARGE SCALE GENOMIC DNA]</scope>
    <source>
        <strain evidence="2">JCM 4816</strain>
    </source>
</reference>
<comment type="caution">
    <text evidence="1">The sequence shown here is derived from an EMBL/GenBank/DDBJ whole genome shotgun (WGS) entry which is preliminary data.</text>
</comment>
<sequence length="280" mass="28744">MLNQADVPRGTTVLGTAIGGDTRDQAVHTLDGTLGRLATQPLQLSLDGRQFTLSPEVAGLSMDTGATVAQVTHHSYDPSTVLHSLLGSGNAVAPVVEIDGDKLRAALSRLAASGSAREGSVRFSASGKPLVTLPKAGSGLNLDAAVALVEQAYRNRAAGAKEGTINLPVTAVRPKSTAASTNQAAQTLGKWAMQSKLFHVKAGSTTVDFGPRTFSMALTLRPDGSGAFVPVFDLAALKQAYGSKFAGAQVNGKEVTAQQVADALTTLLSKPNGPTSITLN</sequence>
<name>A0ABW1G8X1_9ACTN</name>
<accession>A0ABW1G8X1</accession>
<evidence type="ECO:0000313" key="2">
    <source>
        <dbReference type="Proteomes" id="UP001596174"/>
    </source>
</evidence>
<organism evidence="1 2">
    <name type="scientific">Streptacidiphilus monticola</name>
    <dbReference type="NCBI Taxonomy" id="2161674"/>
    <lineage>
        <taxon>Bacteria</taxon>
        <taxon>Bacillati</taxon>
        <taxon>Actinomycetota</taxon>
        <taxon>Actinomycetes</taxon>
        <taxon>Kitasatosporales</taxon>
        <taxon>Streptomycetaceae</taxon>
        <taxon>Streptacidiphilus</taxon>
    </lineage>
</organism>
<feature type="non-terminal residue" evidence="1">
    <location>
        <position position="1"/>
    </location>
</feature>
<protein>
    <recommendedName>
        <fullName evidence="3">DUF2092 domain-containing protein</fullName>
    </recommendedName>
</protein>
<proteinExistence type="predicted"/>
<evidence type="ECO:0008006" key="3">
    <source>
        <dbReference type="Google" id="ProtNLM"/>
    </source>
</evidence>
<dbReference type="Proteomes" id="UP001596174">
    <property type="component" value="Unassembled WGS sequence"/>
</dbReference>
<evidence type="ECO:0000313" key="1">
    <source>
        <dbReference type="EMBL" id="MFC5910286.1"/>
    </source>
</evidence>
<gene>
    <name evidence="1" type="ORF">ACFP3V_24070</name>
</gene>
<keyword evidence="2" id="KW-1185">Reference proteome</keyword>